<accession>A0A2A9FCW3</accession>
<dbReference type="EMBL" id="PDJK01000002">
    <property type="protein sequence ID" value="PFG48601.1"/>
    <property type="molecule type" value="Genomic_DNA"/>
</dbReference>
<comment type="caution">
    <text evidence="1">The sequence shown here is derived from an EMBL/GenBank/DDBJ whole genome shotgun (WGS) entry which is preliminary data.</text>
</comment>
<proteinExistence type="predicted"/>
<keyword evidence="2" id="KW-1185">Reference proteome</keyword>
<evidence type="ECO:0000313" key="2">
    <source>
        <dbReference type="Proteomes" id="UP000243542"/>
    </source>
</evidence>
<evidence type="ECO:0008006" key="3">
    <source>
        <dbReference type="Google" id="ProtNLM"/>
    </source>
</evidence>
<evidence type="ECO:0000313" key="1">
    <source>
        <dbReference type="EMBL" id="PFG48601.1"/>
    </source>
</evidence>
<dbReference type="AlphaFoldDB" id="A0A2A9FCW3"/>
<dbReference type="Gene3D" id="3.40.630.30">
    <property type="match status" value="1"/>
</dbReference>
<organism evidence="1 2">
    <name type="scientific">Amycolatopsis sulphurea</name>
    <dbReference type="NCBI Taxonomy" id="76022"/>
    <lineage>
        <taxon>Bacteria</taxon>
        <taxon>Bacillati</taxon>
        <taxon>Actinomycetota</taxon>
        <taxon>Actinomycetes</taxon>
        <taxon>Pseudonocardiales</taxon>
        <taxon>Pseudonocardiaceae</taxon>
        <taxon>Amycolatopsis</taxon>
    </lineage>
</organism>
<sequence length="74" mass="8281">MKGPFTDSESVKGPFTDLRRLRRAPHADFADTLRSVHERGAGFAFLTPANEGVGTMYRKVGYQDCGDCVHMYLE</sequence>
<protein>
    <recommendedName>
        <fullName evidence="3">N-acetyltransferase domain-containing protein</fullName>
    </recommendedName>
</protein>
<dbReference type="Proteomes" id="UP000243542">
    <property type="component" value="Unassembled WGS sequence"/>
</dbReference>
<gene>
    <name evidence="1" type="ORF">ATK36_3701</name>
</gene>
<reference evidence="1 2" key="1">
    <citation type="submission" date="2017-10" db="EMBL/GenBank/DDBJ databases">
        <title>Sequencing the genomes of 1000 actinobacteria strains.</title>
        <authorList>
            <person name="Klenk H.-P."/>
        </authorList>
    </citation>
    <scope>NUCLEOTIDE SEQUENCE [LARGE SCALE GENOMIC DNA]</scope>
    <source>
        <strain evidence="1 2">DSM 46092</strain>
    </source>
</reference>
<name>A0A2A9FCW3_9PSEU</name>